<dbReference type="KEGG" id="tput:QJT81_15265"/>
<dbReference type="PANTHER" id="PTHR35399:SF2">
    <property type="entry name" value="DUF839 DOMAIN-CONTAINING PROTEIN"/>
    <property type="match status" value="1"/>
</dbReference>
<dbReference type="EMBL" id="CP124756">
    <property type="protein sequence ID" value="WGZ93167.1"/>
    <property type="molecule type" value="Genomic_DNA"/>
</dbReference>
<gene>
    <name evidence="1" type="ORF">QJT81_15265</name>
</gene>
<sequence>MSNLVDPDDIGYNTSNNPSFEQILEARMTRRGLLRGSFALMAASVLGVGLSGCGSDDATVATTGDGTSGLTLSFNPVAKSIADALTVPAGYTATVLMATGDPINASTPAYSNEGTDDAASFAFRVGDHHDGMHYFGLNAAGTGVDSSNSSKGVLCSNHEVAEDLGFVHANGPTGITDTTGTVARPTTEIDKEVALHGVTVVEVARNGATYQLNRASTLNRRINAATDMEITGPARGAMMTTAYSTAGTNTRGTINNCGNGYTPWGTYLTCEENWAGYFYRREADTARTPKEVASFKRYGVGGATSGRYNWSRPGANDTTDLYRRWNAGATGATAADDFRNVANTFGWIVEIDPFNPTSTPKKRTAFGRFGHEGCWPAKPVVGKPVVFYMGDDSRNEYIYKFVSTALWSAADANAGAAAGDKYMDAGKLYAAKFNADGTGTWELLSLSNTKVATYATYAFADEADVVTNARIAADAVGATKMDRPEWGAVNPLNGEVYMTLTNNVSSSGRGSTAVPLDAANPRYYSDAKGATTSKGNVNGHIIRWKEAGSDHAATAFNWDIYLFGAQADAAADVNLSGLTAENDFSSPDGLWFSYATPGLLWVQTDDGYYTDTTNCMMLAAVPGTVGDGAETTVTNQGVPSGQTAVKTRAGKKASTTALRRFLVGPKDCEITGIAETPDGKAIFVNIQHPGENSESVTDPAKFTSHWPKGGTARPQSATVVITRNDGGKVAV</sequence>
<dbReference type="InterPro" id="IPR008557">
    <property type="entry name" value="PhoX"/>
</dbReference>
<dbReference type="AlphaFoldDB" id="A0AA95KMW7"/>
<protein>
    <submittedName>
        <fullName evidence="1">PhoX family phosphatase</fullName>
    </submittedName>
</protein>
<reference evidence="1" key="2">
    <citation type="submission" date="2023-04" db="EMBL/GenBank/DDBJ databases">
        <authorList>
            <person name="Beletskiy A.V."/>
            <person name="Mardanov A.V."/>
            <person name="Ravin N.V."/>
        </authorList>
    </citation>
    <scope>NUCLEOTIDE SEQUENCE</scope>
    <source>
        <strain evidence="1">GKL-02</strain>
    </source>
</reference>
<dbReference type="Proteomes" id="UP001301326">
    <property type="component" value="Chromosome"/>
</dbReference>
<dbReference type="PANTHER" id="PTHR35399">
    <property type="entry name" value="SLR8030 PROTEIN"/>
    <property type="match status" value="1"/>
</dbReference>
<accession>A0AA95KMW7</accession>
<reference evidence="1" key="1">
    <citation type="journal article" date="2023" name="Int. J. Mol. Sci.">
        <title>Metagenomics Revealed a New Genus 'Candidatus Thiocaldithrix dubininis' gen. nov., sp. nov. and a New Species 'Candidatus Thiothrix putei' sp. nov. in the Family Thiotrichaceae, Some Members of Which Have Traits of Both Na+- and H+-Motive Energetics.</title>
        <authorList>
            <person name="Ravin N.V."/>
            <person name="Muntyan M.S."/>
            <person name="Smolyakov D.D."/>
            <person name="Rudenko T.S."/>
            <person name="Beletsky A.V."/>
            <person name="Mardanov A.V."/>
            <person name="Grabovich M.Y."/>
        </authorList>
    </citation>
    <scope>NUCLEOTIDE SEQUENCE</scope>
    <source>
        <strain evidence="1">GKL-02</strain>
    </source>
</reference>
<organism evidence="1">
    <name type="scientific">Candidatus Thiothrix putei</name>
    <dbReference type="NCBI Taxonomy" id="3080811"/>
    <lineage>
        <taxon>Bacteria</taxon>
        <taxon>Pseudomonadati</taxon>
        <taxon>Pseudomonadota</taxon>
        <taxon>Gammaproteobacteria</taxon>
        <taxon>Thiotrichales</taxon>
        <taxon>Thiotrichaceae</taxon>
        <taxon>Thiothrix</taxon>
    </lineage>
</organism>
<name>A0AA95KMW7_9GAMM</name>
<dbReference type="Pfam" id="PF05787">
    <property type="entry name" value="PhoX"/>
    <property type="match status" value="1"/>
</dbReference>
<proteinExistence type="predicted"/>
<evidence type="ECO:0000313" key="1">
    <source>
        <dbReference type="EMBL" id="WGZ93167.1"/>
    </source>
</evidence>